<organism evidence="3 4">
    <name type="scientific">Paracoccus laeviglucosivorans</name>
    <dbReference type="NCBI Taxonomy" id="1197861"/>
    <lineage>
        <taxon>Bacteria</taxon>
        <taxon>Pseudomonadati</taxon>
        <taxon>Pseudomonadota</taxon>
        <taxon>Alphaproteobacteria</taxon>
        <taxon>Rhodobacterales</taxon>
        <taxon>Paracoccaceae</taxon>
        <taxon>Paracoccus</taxon>
    </lineage>
</organism>
<dbReference type="SUPFAM" id="SSF51905">
    <property type="entry name" value="FAD/NAD(P)-binding domain"/>
    <property type="match status" value="1"/>
</dbReference>
<dbReference type="RefSeq" id="WP_142663546.1">
    <property type="nucleotide sequence ID" value="NZ_FXTK01000011.1"/>
</dbReference>
<gene>
    <name evidence="3" type="ORF">SAMN06265221_11124</name>
</gene>
<evidence type="ECO:0000259" key="2">
    <source>
        <dbReference type="Pfam" id="PF01266"/>
    </source>
</evidence>
<dbReference type="EMBL" id="FXTK01000011">
    <property type="protein sequence ID" value="SMO78467.1"/>
    <property type="molecule type" value="Genomic_DNA"/>
</dbReference>
<dbReference type="Pfam" id="PF01266">
    <property type="entry name" value="DAO"/>
    <property type="match status" value="1"/>
</dbReference>
<name>A0A521E3D2_9RHOB</name>
<dbReference type="InterPro" id="IPR036188">
    <property type="entry name" value="FAD/NAD-bd_sf"/>
</dbReference>
<dbReference type="GO" id="GO:0016491">
    <property type="term" value="F:oxidoreductase activity"/>
    <property type="evidence" value="ECO:0007669"/>
    <property type="project" value="UniProtKB-KW"/>
</dbReference>
<dbReference type="Proteomes" id="UP000319014">
    <property type="component" value="Unassembled WGS sequence"/>
</dbReference>
<keyword evidence="1" id="KW-0560">Oxidoreductase</keyword>
<dbReference type="InterPro" id="IPR006076">
    <property type="entry name" value="FAD-dep_OxRdtase"/>
</dbReference>
<dbReference type="OrthoDB" id="9815989at2"/>
<accession>A0A521E3D2</accession>
<proteinExistence type="predicted"/>
<reference evidence="3 4" key="1">
    <citation type="submission" date="2017-05" db="EMBL/GenBank/DDBJ databases">
        <authorList>
            <person name="Varghese N."/>
            <person name="Submissions S."/>
        </authorList>
    </citation>
    <scope>NUCLEOTIDE SEQUENCE [LARGE SCALE GENOMIC DNA]</scope>
    <source>
        <strain evidence="3 4">DSM 100094</strain>
    </source>
</reference>
<dbReference type="GO" id="GO:0005737">
    <property type="term" value="C:cytoplasm"/>
    <property type="evidence" value="ECO:0007669"/>
    <property type="project" value="TreeGrafter"/>
</dbReference>
<feature type="domain" description="FAD dependent oxidoreductase" evidence="2">
    <location>
        <begin position="12"/>
        <end position="313"/>
    </location>
</feature>
<dbReference type="PANTHER" id="PTHR13847">
    <property type="entry name" value="SARCOSINE DEHYDROGENASE-RELATED"/>
    <property type="match status" value="1"/>
</dbReference>
<dbReference type="AlphaFoldDB" id="A0A521E3D2"/>
<evidence type="ECO:0000313" key="4">
    <source>
        <dbReference type="Proteomes" id="UP000319014"/>
    </source>
</evidence>
<dbReference type="Gene3D" id="3.30.9.10">
    <property type="entry name" value="D-Amino Acid Oxidase, subunit A, domain 2"/>
    <property type="match status" value="1"/>
</dbReference>
<keyword evidence="4" id="KW-1185">Reference proteome</keyword>
<protein>
    <submittedName>
        <fullName evidence="3">Glycine/D-amino acid oxidase</fullName>
    </submittedName>
</protein>
<evidence type="ECO:0000256" key="1">
    <source>
        <dbReference type="ARBA" id="ARBA00023002"/>
    </source>
</evidence>
<dbReference type="Gene3D" id="3.50.50.60">
    <property type="entry name" value="FAD/NAD(P)-binding domain"/>
    <property type="match status" value="1"/>
</dbReference>
<evidence type="ECO:0000313" key="3">
    <source>
        <dbReference type="EMBL" id="SMO78467.1"/>
    </source>
</evidence>
<sequence length="390" mass="42917">MNHVASMPRHVDALIVGGGFFGLCLALFLRSVTRSLLLVETRPQLMDRASRVNQARVHTGFHYPRSALTAGRSLSLHRRFADDFPEAIHDRFDMAYAIASQQSKVTARRFYRMFADMGAPIAVAGPQLASLFDRDRIAGIFACTEYAFDYTRLRDQLAHHADAAGIEIRLGTSAIHLAPTATAACVTLSDGTEVIAKHVFDVTYSRINHLRVAAGLPLLALKHEAAEVALVVPPPELERVGVTVMDGPFFSTMPYPAAGLHSLTHVRYTPGASWTDDGQGLRQHLRYDVAAPQVGSRARFMVQDAARFLPVLAGAEWRSSIHEVKTVLLRNEGDDARPILYRRDPGAHLTSILGAKLDNIYDLFDQVRLCEPRFAKATDRLITASGKVAV</sequence>